<dbReference type="Proteomes" id="UP001174936">
    <property type="component" value="Unassembled WGS sequence"/>
</dbReference>
<feature type="transmembrane region" description="Helical" evidence="1">
    <location>
        <begin position="12"/>
        <end position="29"/>
    </location>
</feature>
<accession>A0AA39XR86</accession>
<evidence type="ECO:0000313" key="3">
    <source>
        <dbReference type="Proteomes" id="UP001174936"/>
    </source>
</evidence>
<keyword evidence="1" id="KW-0812">Transmembrane</keyword>
<dbReference type="EMBL" id="JAULSV010000007">
    <property type="protein sequence ID" value="KAK0638732.1"/>
    <property type="molecule type" value="Genomic_DNA"/>
</dbReference>
<organism evidence="2 3">
    <name type="scientific">Cercophora newfieldiana</name>
    <dbReference type="NCBI Taxonomy" id="92897"/>
    <lineage>
        <taxon>Eukaryota</taxon>
        <taxon>Fungi</taxon>
        <taxon>Dikarya</taxon>
        <taxon>Ascomycota</taxon>
        <taxon>Pezizomycotina</taxon>
        <taxon>Sordariomycetes</taxon>
        <taxon>Sordariomycetidae</taxon>
        <taxon>Sordariales</taxon>
        <taxon>Lasiosphaeriaceae</taxon>
        <taxon>Cercophora</taxon>
    </lineage>
</organism>
<keyword evidence="1" id="KW-1133">Transmembrane helix</keyword>
<name>A0AA39XR86_9PEZI</name>
<sequence length="113" mass="12619">MAVGPLGRLRRGVRAVWLFVPLALLYTRWHGLGRPRWDAVRDRFPVGLTGFHICADGMAVPYPLFLLAGLVPLITLDLAGTWSPLFYIPRSRDDDGLEEIVVTGSTKENVDPY</sequence>
<keyword evidence="1" id="KW-0472">Membrane</keyword>
<evidence type="ECO:0000313" key="2">
    <source>
        <dbReference type="EMBL" id="KAK0638732.1"/>
    </source>
</evidence>
<keyword evidence="3" id="KW-1185">Reference proteome</keyword>
<evidence type="ECO:0000256" key="1">
    <source>
        <dbReference type="SAM" id="Phobius"/>
    </source>
</evidence>
<comment type="caution">
    <text evidence="2">The sequence shown here is derived from an EMBL/GenBank/DDBJ whole genome shotgun (WGS) entry which is preliminary data.</text>
</comment>
<dbReference type="AlphaFoldDB" id="A0AA39XR86"/>
<protein>
    <submittedName>
        <fullName evidence="2">Uncharacterized protein</fullName>
    </submittedName>
</protein>
<reference evidence="2" key="1">
    <citation type="submission" date="2023-06" db="EMBL/GenBank/DDBJ databases">
        <title>Genome-scale phylogeny and comparative genomics of the fungal order Sordariales.</title>
        <authorList>
            <consortium name="Lawrence Berkeley National Laboratory"/>
            <person name="Hensen N."/>
            <person name="Bonometti L."/>
            <person name="Westerberg I."/>
            <person name="Brannstrom I.O."/>
            <person name="Guillou S."/>
            <person name="Cros-Aarteil S."/>
            <person name="Calhoun S."/>
            <person name="Haridas S."/>
            <person name="Kuo A."/>
            <person name="Mondo S."/>
            <person name="Pangilinan J."/>
            <person name="Riley R."/>
            <person name="Labutti K."/>
            <person name="Andreopoulos B."/>
            <person name="Lipzen A."/>
            <person name="Chen C."/>
            <person name="Yanf M."/>
            <person name="Daum C."/>
            <person name="Ng V."/>
            <person name="Clum A."/>
            <person name="Steindorff A."/>
            <person name="Ohm R."/>
            <person name="Martin F."/>
            <person name="Silar P."/>
            <person name="Natvig D."/>
            <person name="Lalanne C."/>
            <person name="Gautier V."/>
            <person name="Ament-Velasquez S.L."/>
            <person name="Kruys A."/>
            <person name="Hutchinson M.I."/>
            <person name="Powell A.J."/>
            <person name="Barry K."/>
            <person name="Miller A.N."/>
            <person name="Grigoriev I.V."/>
            <person name="Debuchy R."/>
            <person name="Gladieux P."/>
            <person name="Thoren M.H."/>
            <person name="Johannesson H."/>
        </authorList>
    </citation>
    <scope>NUCLEOTIDE SEQUENCE</scope>
    <source>
        <strain evidence="2">SMH2532-1</strain>
    </source>
</reference>
<feature type="transmembrane region" description="Helical" evidence="1">
    <location>
        <begin position="65"/>
        <end position="88"/>
    </location>
</feature>
<gene>
    <name evidence="2" type="ORF">B0T16DRAFT_421697</name>
</gene>
<proteinExistence type="predicted"/>